<proteinExistence type="inferred from homology"/>
<dbReference type="GO" id="GO:0006352">
    <property type="term" value="P:DNA-templated transcription initiation"/>
    <property type="evidence" value="ECO:0007669"/>
    <property type="project" value="InterPro"/>
</dbReference>
<accession>A0A955HYT6</accession>
<reference evidence="9" key="2">
    <citation type="journal article" date="2021" name="Microbiome">
        <title>Successional dynamics and alternative stable states in a saline activated sludge microbial community over 9 years.</title>
        <authorList>
            <person name="Wang Y."/>
            <person name="Ye J."/>
            <person name="Ju F."/>
            <person name="Liu L."/>
            <person name="Boyd J.A."/>
            <person name="Deng Y."/>
            <person name="Parks D.H."/>
            <person name="Jiang X."/>
            <person name="Yin X."/>
            <person name="Woodcroft B.J."/>
            <person name="Tyson G.W."/>
            <person name="Hugenholtz P."/>
            <person name="Polz M.F."/>
            <person name="Zhang T."/>
        </authorList>
    </citation>
    <scope>NUCLEOTIDE SEQUENCE</scope>
    <source>
        <strain evidence="9">HKST-UBA16</strain>
    </source>
</reference>
<dbReference type="NCBIfam" id="TIGR02937">
    <property type="entry name" value="sigma70-ECF"/>
    <property type="match status" value="1"/>
</dbReference>
<feature type="coiled-coil region" evidence="6">
    <location>
        <begin position="114"/>
        <end position="144"/>
    </location>
</feature>
<dbReference type="InterPro" id="IPR039425">
    <property type="entry name" value="RNA_pol_sigma-70-like"/>
</dbReference>
<keyword evidence="5" id="KW-0804">Transcription</keyword>
<dbReference type="Pfam" id="PF04542">
    <property type="entry name" value="Sigma70_r2"/>
    <property type="match status" value="1"/>
</dbReference>
<sequence length="181" mass="21706">MPKKRSNPIPIKTRKLFEHAYFGNQRRIYWYIFKKVNNRELAEDLTAEVFIKLTKNHEILQERDENGVRAWLYTVSRNLVIDYLRKKGRSKKRVSADEELFDIFASDEPEYLEKEIFNEKVIDLKELVEQLNEVEKEIISLRFKDELNFNEIAKIIGKKEGAVKMILYRALERLREEIEPA</sequence>
<keyword evidence="2" id="KW-0805">Transcription regulation</keyword>
<evidence type="ECO:0000313" key="9">
    <source>
        <dbReference type="EMBL" id="MCA9375084.1"/>
    </source>
</evidence>
<dbReference type="SUPFAM" id="SSF88659">
    <property type="entry name" value="Sigma3 and sigma4 domains of RNA polymerase sigma factors"/>
    <property type="match status" value="1"/>
</dbReference>
<evidence type="ECO:0000256" key="5">
    <source>
        <dbReference type="ARBA" id="ARBA00023163"/>
    </source>
</evidence>
<dbReference type="Gene3D" id="1.10.10.10">
    <property type="entry name" value="Winged helix-like DNA-binding domain superfamily/Winged helix DNA-binding domain"/>
    <property type="match status" value="1"/>
</dbReference>
<gene>
    <name evidence="9" type="ORF">KC622_02000</name>
</gene>
<keyword evidence="6" id="KW-0175">Coiled coil</keyword>
<dbReference type="PANTHER" id="PTHR43133">
    <property type="entry name" value="RNA POLYMERASE ECF-TYPE SIGMA FACTO"/>
    <property type="match status" value="1"/>
</dbReference>
<protein>
    <submittedName>
        <fullName evidence="9">RNA polymerase sigma factor</fullName>
    </submittedName>
</protein>
<comment type="caution">
    <text evidence="9">The sequence shown here is derived from an EMBL/GenBank/DDBJ whole genome shotgun (WGS) entry which is preliminary data.</text>
</comment>
<dbReference type="GO" id="GO:0003677">
    <property type="term" value="F:DNA binding"/>
    <property type="evidence" value="ECO:0007669"/>
    <property type="project" value="UniProtKB-KW"/>
</dbReference>
<dbReference type="Gene3D" id="1.10.1740.10">
    <property type="match status" value="1"/>
</dbReference>
<dbReference type="InterPro" id="IPR036388">
    <property type="entry name" value="WH-like_DNA-bd_sf"/>
</dbReference>
<organism evidence="9 10">
    <name type="scientific">Candidatus Dojkabacteria bacterium</name>
    <dbReference type="NCBI Taxonomy" id="2099670"/>
    <lineage>
        <taxon>Bacteria</taxon>
        <taxon>Candidatus Dojkabacteria</taxon>
    </lineage>
</organism>
<evidence type="ECO:0000256" key="6">
    <source>
        <dbReference type="SAM" id="Coils"/>
    </source>
</evidence>
<evidence type="ECO:0000313" key="10">
    <source>
        <dbReference type="Proteomes" id="UP000748332"/>
    </source>
</evidence>
<dbReference type="Proteomes" id="UP000748332">
    <property type="component" value="Unassembled WGS sequence"/>
</dbReference>
<dbReference type="AlphaFoldDB" id="A0A955HYT6"/>
<evidence type="ECO:0000259" key="7">
    <source>
        <dbReference type="Pfam" id="PF04542"/>
    </source>
</evidence>
<dbReference type="EMBL" id="JAGQLM010000082">
    <property type="protein sequence ID" value="MCA9375084.1"/>
    <property type="molecule type" value="Genomic_DNA"/>
</dbReference>
<feature type="domain" description="RNA polymerase sigma-70 region 4" evidence="8">
    <location>
        <begin position="129"/>
        <end position="176"/>
    </location>
</feature>
<reference evidence="9" key="1">
    <citation type="submission" date="2020-04" db="EMBL/GenBank/DDBJ databases">
        <authorList>
            <person name="Zhang T."/>
        </authorList>
    </citation>
    <scope>NUCLEOTIDE SEQUENCE</scope>
    <source>
        <strain evidence="9">HKST-UBA16</strain>
    </source>
</reference>
<evidence type="ECO:0000256" key="3">
    <source>
        <dbReference type="ARBA" id="ARBA00023082"/>
    </source>
</evidence>
<dbReference type="InterPro" id="IPR007630">
    <property type="entry name" value="RNA_pol_sigma70_r4"/>
</dbReference>
<dbReference type="GO" id="GO:0016987">
    <property type="term" value="F:sigma factor activity"/>
    <property type="evidence" value="ECO:0007669"/>
    <property type="project" value="UniProtKB-KW"/>
</dbReference>
<dbReference type="InterPro" id="IPR014284">
    <property type="entry name" value="RNA_pol_sigma-70_dom"/>
</dbReference>
<dbReference type="SUPFAM" id="SSF88946">
    <property type="entry name" value="Sigma2 domain of RNA polymerase sigma factors"/>
    <property type="match status" value="1"/>
</dbReference>
<evidence type="ECO:0000256" key="4">
    <source>
        <dbReference type="ARBA" id="ARBA00023125"/>
    </source>
</evidence>
<dbReference type="Pfam" id="PF04545">
    <property type="entry name" value="Sigma70_r4"/>
    <property type="match status" value="1"/>
</dbReference>
<evidence type="ECO:0000256" key="2">
    <source>
        <dbReference type="ARBA" id="ARBA00023015"/>
    </source>
</evidence>
<evidence type="ECO:0000259" key="8">
    <source>
        <dbReference type="Pfam" id="PF04545"/>
    </source>
</evidence>
<feature type="domain" description="RNA polymerase sigma-70 region 2" evidence="7">
    <location>
        <begin position="24"/>
        <end position="89"/>
    </location>
</feature>
<evidence type="ECO:0000256" key="1">
    <source>
        <dbReference type="ARBA" id="ARBA00010641"/>
    </source>
</evidence>
<dbReference type="CDD" id="cd06171">
    <property type="entry name" value="Sigma70_r4"/>
    <property type="match status" value="1"/>
</dbReference>
<dbReference type="InterPro" id="IPR013325">
    <property type="entry name" value="RNA_pol_sigma_r2"/>
</dbReference>
<name>A0A955HYT6_9BACT</name>
<keyword evidence="3" id="KW-0731">Sigma factor</keyword>
<dbReference type="PANTHER" id="PTHR43133:SF8">
    <property type="entry name" value="RNA POLYMERASE SIGMA FACTOR HI_1459-RELATED"/>
    <property type="match status" value="1"/>
</dbReference>
<keyword evidence="4" id="KW-0238">DNA-binding</keyword>
<comment type="similarity">
    <text evidence="1">Belongs to the sigma-70 factor family. ECF subfamily.</text>
</comment>
<dbReference type="InterPro" id="IPR013324">
    <property type="entry name" value="RNA_pol_sigma_r3/r4-like"/>
</dbReference>
<dbReference type="InterPro" id="IPR007627">
    <property type="entry name" value="RNA_pol_sigma70_r2"/>
</dbReference>